<protein>
    <recommendedName>
        <fullName evidence="5">50S ribosomal protein L30</fullName>
    </recommendedName>
</protein>
<comment type="subunit">
    <text evidence="2">Part of the 50S ribosomal subunit.</text>
</comment>
<evidence type="ECO:0000256" key="1">
    <source>
        <dbReference type="ARBA" id="ARBA00007594"/>
    </source>
</evidence>
<dbReference type="PANTHER" id="PTHR15892:SF2">
    <property type="entry name" value="LARGE RIBOSOMAL SUBUNIT PROTEIN UL30M"/>
    <property type="match status" value="1"/>
</dbReference>
<dbReference type="GO" id="GO:0003735">
    <property type="term" value="F:structural constituent of ribosome"/>
    <property type="evidence" value="ECO:0007669"/>
    <property type="project" value="InterPro"/>
</dbReference>
<dbReference type="InterPro" id="IPR036919">
    <property type="entry name" value="Ribo_uL30_ferredoxin-like_sf"/>
</dbReference>
<sequence>MSTLRVTYRKSKIGYAQDQKATLAALGLKKLNHSVDHQNTSSIRGMVHKVRHLVSVDGIPADTPEGMAVLTAGATSEATS</sequence>
<dbReference type="PANTHER" id="PTHR15892">
    <property type="entry name" value="MITOCHONDRIAL RIBOSOMAL PROTEIN L30"/>
    <property type="match status" value="1"/>
</dbReference>
<proteinExistence type="inferred from homology"/>
<dbReference type="Gene3D" id="3.30.1390.20">
    <property type="entry name" value="Ribosomal protein L30, ferredoxin-like fold domain"/>
    <property type="match status" value="1"/>
</dbReference>
<evidence type="ECO:0000313" key="8">
    <source>
        <dbReference type="EMBL" id="MBJ7609991.1"/>
    </source>
</evidence>
<keyword evidence="4 6" id="KW-0687">Ribonucleoprotein</keyword>
<evidence type="ECO:0000256" key="4">
    <source>
        <dbReference type="ARBA" id="ARBA00023274"/>
    </source>
</evidence>
<feature type="domain" description="Large ribosomal subunit protein uL30-like ferredoxin-like fold" evidence="7">
    <location>
        <begin position="4"/>
        <end position="54"/>
    </location>
</feature>
<dbReference type="HAMAP" id="MF_01371_B">
    <property type="entry name" value="Ribosomal_uL30_B"/>
    <property type="match status" value="1"/>
</dbReference>
<organism evidence="8 9">
    <name type="scientific">Candidatus Amunia macphersoniae</name>
    <dbReference type="NCBI Taxonomy" id="3127014"/>
    <lineage>
        <taxon>Bacteria</taxon>
        <taxon>Bacillati</taxon>
        <taxon>Candidatus Dormiibacterota</taxon>
        <taxon>Candidatus Dormibacteria</taxon>
        <taxon>Candidatus Aeolococcales</taxon>
        <taxon>Candidatus Aeolococcaceae</taxon>
        <taxon>Candidatus Amunia</taxon>
    </lineage>
</organism>
<gene>
    <name evidence="8" type="primary">rpmD</name>
    <name evidence="8" type="ORF">JF887_11270</name>
</gene>
<dbReference type="PROSITE" id="PS00634">
    <property type="entry name" value="RIBOSOMAL_L30"/>
    <property type="match status" value="1"/>
</dbReference>
<evidence type="ECO:0000256" key="2">
    <source>
        <dbReference type="ARBA" id="ARBA00011838"/>
    </source>
</evidence>
<dbReference type="InterPro" id="IPR018038">
    <property type="entry name" value="Ribosomal_uL30_CS"/>
</dbReference>
<dbReference type="AlphaFoldDB" id="A0A934KJI9"/>
<dbReference type="GO" id="GO:0022625">
    <property type="term" value="C:cytosolic large ribosomal subunit"/>
    <property type="evidence" value="ECO:0007669"/>
    <property type="project" value="TreeGrafter"/>
</dbReference>
<dbReference type="InterPro" id="IPR005996">
    <property type="entry name" value="Ribosomal_uL30_bac-type"/>
</dbReference>
<keyword evidence="3 6" id="KW-0689">Ribosomal protein</keyword>
<comment type="similarity">
    <text evidence="1 6">Belongs to the universal ribosomal protein uL30 family.</text>
</comment>
<evidence type="ECO:0000259" key="7">
    <source>
        <dbReference type="Pfam" id="PF00327"/>
    </source>
</evidence>
<evidence type="ECO:0000256" key="3">
    <source>
        <dbReference type="ARBA" id="ARBA00022980"/>
    </source>
</evidence>
<evidence type="ECO:0000256" key="5">
    <source>
        <dbReference type="ARBA" id="ARBA00035492"/>
    </source>
</evidence>
<comment type="caution">
    <text evidence="8">The sequence shown here is derived from an EMBL/GenBank/DDBJ whole genome shotgun (WGS) entry which is preliminary data.</text>
</comment>
<dbReference type="Pfam" id="PF00327">
    <property type="entry name" value="Ribosomal_L30"/>
    <property type="match status" value="1"/>
</dbReference>
<dbReference type="Proteomes" id="UP000614410">
    <property type="component" value="Unassembled WGS sequence"/>
</dbReference>
<dbReference type="EMBL" id="JAEKNN010000054">
    <property type="protein sequence ID" value="MBJ7609991.1"/>
    <property type="molecule type" value="Genomic_DNA"/>
</dbReference>
<evidence type="ECO:0000256" key="6">
    <source>
        <dbReference type="RuleBase" id="RU003734"/>
    </source>
</evidence>
<dbReference type="GO" id="GO:0006412">
    <property type="term" value="P:translation"/>
    <property type="evidence" value="ECO:0007669"/>
    <property type="project" value="InterPro"/>
</dbReference>
<dbReference type="SUPFAM" id="SSF55129">
    <property type="entry name" value="Ribosomal protein L30p/L7e"/>
    <property type="match status" value="1"/>
</dbReference>
<accession>A0A934KJI9</accession>
<dbReference type="CDD" id="cd01658">
    <property type="entry name" value="Ribosomal_L30"/>
    <property type="match status" value="1"/>
</dbReference>
<reference evidence="8 9" key="1">
    <citation type="submission" date="2020-10" db="EMBL/GenBank/DDBJ databases">
        <title>Ca. Dormibacterota MAGs.</title>
        <authorList>
            <person name="Montgomery K."/>
        </authorList>
    </citation>
    <scope>NUCLEOTIDE SEQUENCE [LARGE SCALE GENOMIC DNA]</scope>
    <source>
        <strain evidence="8">Mitchell_Peninsula_5</strain>
    </source>
</reference>
<evidence type="ECO:0000313" key="9">
    <source>
        <dbReference type="Proteomes" id="UP000614410"/>
    </source>
</evidence>
<name>A0A934KJI9_9BACT</name>
<dbReference type="InterPro" id="IPR016082">
    <property type="entry name" value="Ribosomal_uL30_ferredoxin-like"/>
</dbReference>
<dbReference type="NCBIfam" id="TIGR01308">
    <property type="entry name" value="rpmD_bact"/>
    <property type="match status" value="1"/>
</dbReference>
<dbReference type="FunFam" id="3.30.1390.20:FF:000001">
    <property type="entry name" value="50S ribosomal protein L30"/>
    <property type="match status" value="1"/>
</dbReference>